<dbReference type="InterPro" id="IPR000385">
    <property type="entry name" value="MoaA_NifB_PqqE_Fe-S-bd_CS"/>
</dbReference>
<keyword evidence="11" id="KW-0456">Lyase</keyword>
<dbReference type="InterPro" id="IPR058240">
    <property type="entry name" value="rSAM_sf"/>
</dbReference>
<comment type="cofactor">
    <cofactor evidence="1">
        <name>[4Fe-4S] cluster</name>
        <dbReference type="ChEBI" id="CHEBI:49883"/>
    </cofactor>
</comment>
<dbReference type="InterPro" id="IPR040064">
    <property type="entry name" value="MoaA-like"/>
</dbReference>
<dbReference type="CDD" id="cd21117">
    <property type="entry name" value="Twitch_MoaA"/>
    <property type="match status" value="1"/>
</dbReference>
<keyword evidence="3" id="KW-0004">4Fe-4S</keyword>
<feature type="domain" description="Radical SAM core" evidence="13">
    <location>
        <begin position="13"/>
        <end position="240"/>
    </location>
</feature>
<evidence type="ECO:0000256" key="6">
    <source>
        <dbReference type="ARBA" id="ARBA00022741"/>
    </source>
</evidence>
<reference evidence="14" key="1">
    <citation type="submission" date="2020-05" db="EMBL/GenBank/DDBJ databases">
        <authorList>
            <person name="Chiriac C."/>
            <person name="Salcher M."/>
            <person name="Ghai R."/>
            <person name="Kavagutti S V."/>
        </authorList>
    </citation>
    <scope>NUCLEOTIDE SEQUENCE</scope>
</reference>
<dbReference type="SFLD" id="SFLDS00029">
    <property type="entry name" value="Radical_SAM"/>
    <property type="match status" value="1"/>
</dbReference>
<accession>A0A6J6RPZ1</accession>
<evidence type="ECO:0000259" key="13">
    <source>
        <dbReference type="PROSITE" id="PS51918"/>
    </source>
</evidence>
<evidence type="ECO:0000313" key="15">
    <source>
        <dbReference type="EMBL" id="CAB4799024.1"/>
    </source>
</evidence>
<dbReference type="SFLD" id="SFLDG01386">
    <property type="entry name" value="main_SPASM_domain-containing"/>
    <property type="match status" value="1"/>
</dbReference>
<dbReference type="InterPro" id="IPR013785">
    <property type="entry name" value="Aldolase_TIM"/>
</dbReference>
<dbReference type="AlphaFoldDB" id="A0A6J6RPZ1"/>
<protein>
    <recommendedName>
        <fullName evidence="2">GTP 3',8-cyclase</fullName>
        <ecNumber evidence="2">4.1.99.22</ecNumber>
    </recommendedName>
</protein>
<keyword evidence="7" id="KW-0408">Iron</keyword>
<keyword evidence="10" id="KW-0501">Molybdenum cofactor biosynthesis</keyword>
<dbReference type="PANTHER" id="PTHR22960">
    <property type="entry name" value="MOLYBDOPTERIN COFACTOR SYNTHESIS PROTEIN A"/>
    <property type="match status" value="1"/>
</dbReference>
<dbReference type="InterPro" id="IPR010505">
    <property type="entry name" value="MoaA_twitch"/>
</dbReference>
<dbReference type="GO" id="GO:0005525">
    <property type="term" value="F:GTP binding"/>
    <property type="evidence" value="ECO:0007669"/>
    <property type="project" value="UniProtKB-KW"/>
</dbReference>
<evidence type="ECO:0000313" key="16">
    <source>
        <dbReference type="EMBL" id="CAB4868089.1"/>
    </source>
</evidence>
<evidence type="ECO:0000256" key="2">
    <source>
        <dbReference type="ARBA" id="ARBA00012167"/>
    </source>
</evidence>
<comment type="catalytic activity">
    <reaction evidence="12">
        <text>GTP + AH2 + S-adenosyl-L-methionine = (8S)-3',8-cyclo-7,8-dihydroguanosine 5'-triphosphate + 5'-deoxyadenosine + L-methionine + A + H(+)</text>
        <dbReference type="Rhea" id="RHEA:49576"/>
        <dbReference type="ChEBI" id="CHEBI:13193"/>
        <dbReference type="ChEBI" id="CHEBI:15378"/>
        <dbReference type="ChEBI" id="CHEBI:17319"/>
        <dbReference type="ChEBI" id="CHEBI:17499"/>
        <dbReference type="ChEBI" id="CHEBI:37565"/>
        <dbReference type="ChEBI" id="CHEBI:57844"/>
        <dbReference type="ChEBI" id="CHEBI:59789"/>
        <dbReference type="ChEBI" id="CHEBI:131766"/>
        <dbReference type="EC" id="4.1.99.22"/>
    </reaction>
</comment>
<dbReference type="SMART" id="SM00729">
    <property type="entry name" value="Elp3"/>
    <property type="match status" value="1"/>
</dbReference>
<evidence type="ECO:0000256" key="4">
    <source>
        <dbReference type="ARBA" id="ARBA00022691"/>
    </source>
</evidence>
<dbReference type="HAMAP" id="MF_01225_B">
    <property type="entry name" value="MoaA_B"/>
    <property type="match status" value="1"/>
</dbReference>
<evidence type="ECO:0000256" key="10">
    <source>
        <dbReference type="ARBA" id="ARBA00023150"/>
    </source>
</evidence>
<dbReference type="InterPro" id="IPR013483">
    <property type="entry name" value="MoaA"/>
</dbReference>
<dbReference type="GO" id="GO:0006777">
    <property type="term" value="P:Mo-molybdopterin cofactor biosynthetic process"/>
    <property type="evidence" value="ECO:0007669"/>
    <property type="project" value="UniProtKB-KW"/>
</dbReference>
<evidence type="ECO:0000256" key="3">
    <source>
        <dbReference type="ARBA" id="ARBA00022485"/>
    </source>
</evidence>
<dbReference type="GO" id="GO:0051539">
    <property type="term" value="F:4 iron, 4 sulfur cluster binding"/>
    <property type="evidence" value="ECO:0007669"/>
    <property type="project" value="UniProtKB-KW"/>
</dbReference>
<dbReference type="InterPro" id="IPR006638">
    <property type="entry name" value="Elp3/MiaA/NifB-like_rSAM"/>
</dbReference>
<dbReference type="GO" id="GO:0046872">
    <property type="term" value="F:metal ion binding"/>
    <property type="evidence" value="ECO:0007669"/>
    <property type="project" value="UniProtKB-KW"/>
</dbReference>
<dbReference type="EMBL" id="CAEZYH010000062">
    <property type="protein sequence ID" value="CAB4724584.1"/>
    <property type="molecule type" value="Genomic_DNA"/>
</dbReference>
<keyword evidence="4" id="KW-0949">S-adenosyl-L-methionine</keyword>
<evidence type="ECO:0000313" key="14">
    <source>
        <dbReference type="EMBL" id="CAB4724584.1"/>
    </source>
</evidence>
<evidence type="ECO:0000256" key="5">
    <source>
        <dbReference type="ARBA" id="ARBA00022723"/>
    </source>
</evidence>
<dbReference type="EMBL" id="CAFBLJ010000036">
    <property type="protein sequence ID" value="CAB4868089.1"/>
    <property type="molecule type" value="Genomic_DNA"/>
</dbReference>
<dbReference type="Pfam" id="PF04055">
    <property type="entry name" value="Radical_SAM"/>
    <property type="match status" value="1"/>
</dbReference>
<dbReference type="EC" id="4.1.99.22" evidence="2"/>
<keyword evidence="5" id="KW-0479">Metal-binding</keyword>
<gene>
    <name evidence="14" type="ORF">UFOPK2658_01306</name>
    <name evidence="15" type="ORF">UFOPK3004_00558</name>
    <name evidence="16" type="ORF">UFOPK3304_00843</name>
    <name evidence="17" type="ORF">UFOPK3494_00687</name>
</gene>
<dbReference type="InterPro" id="IPR050105">
    <property type="entry name" value="MoCo_biosynth_MoaA/MoaC"/>
</dbReference>
<evidence type="ECO:0000256" key="9">
    <source>
        <dbReference type="ARBA" id="ARBA00023134"/>
    </source>
</evidence>
<dbReference type="Pfam" id="PF06463">
    <property type="entry name" value="Mob_synth_C"/>
    <property type="match status" value="1"/>
</dbReference>
<dbReference type="PROSITE" id="PS01305">
    <property type="entry name" value="MOAA_NIFB_PQQE"/>
    <property type="match status" value="1"/>
</dbReference>
<dbReference type="SFLD" id="SFLDG01383">
    <property type="entry name" value="cyclic_pyranopterin_phosphate"/>
    <property type="match status" value="1"/>
</dbReference>
<dbReference type="InterPro" id="IPR007197">
    <property type="entry name" value="rSAM"/>
</dbReference>
<dbReference type="GO" id="GO:0061799">
    <property type="term" value="F:cyclic pyranopterin monophosphate synthase activity"/>
    <property type="evidence" value="ECO:0007669"/>
    <property type="project" value="TreeGrafter"/>
</dbReference>
<dbReference type="Gene3D" id="3.20.20.70">
    <property type="entry name" value="Aldolase class I"/>
    <property type="match status" value="1"/>
</dbReference>
<dbReference type="EMBL" id="CAFAAL010000032">
    <property type="protein sequence ID" value="CAB4799024.1"/>
    <property type="molecule type" value="Genomic_DNA"/>
</dbReference>
<name>A0A6J6RPZ1_9ZZZZ</name>
<dbReference type="NCBIfam" id="TIGR02666">
    <property type="entry name" value="moaA"/>
    <property type="match status" value="1"/>
</dbReference>
<dbReference type="SFLD" id="SFLDG01067">
    <property type="entry name" value="SPASM/twitch_domain_containing"/>
    <property type="match status" value="1"/>
</dbReference>
<dbReference type="GO" id="GO:0061798">
    <property type="term" value="F:GTP 3',8'-cyclase activity"/>
    <property type="evidence" value="ECO:0007669"/>
    <property type="project" value="UniProtKB-EC"/>
</dbReference>
<evidence type="ECO:0000313" key="17">
    <source>
        <dbReference type="EMBL" id="CAB4896265.1"/>
    </source>
</evidence>
<sequence>MSSTTAVRDLVDPYGRTIRDLRISVTDRCNFRCTYCMPAEGMVWLPKTEVLTFEEIERLARIVVEHFGVDGIRLTGGEPTMRAHLPVLVAKLAALSVPKDSASPLAGQPIDLAITTNGATLANCVDELKLAGIARVNISLDTLDRAKFEQMTRRDELPRVLAGIDAAIGAGFSSVKINAVVERGVNDDEILDLAEFGRAKGVEVRFIEFMPLDAEGHWLSDKVVSQDEIVEQIAKVHPLELIPARGAAPADRWRYLDGKGSVGVIPSVTKPFCGDCDRVRLTADGQFRTCLFATTEFDLRDLMRAGADDAAVAAEVERAVGTKWAGHQINQVNFIRPKRSMSQIGG</sequence>
<evidence type="ECO:0000256" key="1">
    <source>
        <dbReference type="ARBA" id="ARBA00001966"/>
    </source>
</evidence>
<dbReference type="PROSITE" id="PS51918">
    <property type="entry name" value="RADICAL_SAM"/>
    <property type="match status" value="1"/>
</dbReference>
<evidence type="ECO:0000256" key="7">
    <source>
        <dbReference type="ARBA" id="ARBA00023004"/>
    </source>
</evidence>
<evidence type="ECO:0000256" key="11">
    <source>
        <dbReference type="ARBA" id="ARBA00023239"/>
    </source>
</evidence>
<proteinExistence type="inferred from homology"/>
<dbReference type="SUPFAM" id="SSF102114">
    <property type="entry name" value="Radical SAM enzymes"/>
    <property type="match status" value="1"/>
</dbReference>
<dbReference type="PANTHER" id="PTHR22960:SF0">
    <property type="entry name" value="MOLYBDENUM COFACTOR BIOSYNTHESIS PROTEIN 1"/>
    <property type="match status" value="1"/>
</dbReference>
<dbReference type="EMBL" id="CAFBMF010000032">
    <property type="protein sequence ID" value="CAB4896265.1"/>
    <property type="molecule type" value="Genomic_DNA"/>
</dbReference>
<evidence type="ECO:0000256" key="12">
    <source>
        <dbReference type="ARBA" id="ARBA00048697"/>
    </source>
</evidence>
<dbReference type="UniPathway" id="UPA00344"/>
<keyword evidence="9" id="KW-0342">GTP-binding</keyword>
<keyword evidence="6" id="KW-0547">Nucleotide-binding</keyword>
<keyword evidence="8" id="KW-0411">Iron-sulfur</keyword>
<dbReference type="CDD" id="cd01335">
    <property type="entry name" value="Radical_SAM"/>
    <property type="match status" value="1"/>
</dbReference>
<organism evidence="14">
    <name type="scientific">freshwater metagenome</name>
    <dbReference type="NCBI Taxonomy" id="449393"/>
    <lineage>
        <taxon>unclassified sequences</taxon>
        <taxon>metagenomes</taxon>
        <taxon>ecological metagenomes</taxon>
    </lineage>
</organism>
<evidence type="ECO:0000256" key="8">
    <source>
        <dbReference type="ARBA" id="ARBA00023014"/>
    </source>
</evidence>